<dbReference type="InterPro" id="IPR036291">
    <property type="entry name" value="NAD(P)-bd_dom_sf"/>
</dbReference>
<dbReference type="InterPro" id="IPR049552">
    <property type="entry name" value="PKS_DH_N"/>
</dbReference>
<dbReference type="SUPFAM" id="SSF47336">
    <property type="entry name" value="ACP-like"/>
    <property type="match status" value="1"/>
</dbReference>
<feature type="active site" description="Proton donor; for dehydratase activity" evidence="8">
    <location>
        <position position="920"/>
    </location>
</feature>
<protein>
    <submittedName>
        <fullName evidence="13">Putative polyketide synthase protein</fullName>
    </submittedName>
</protein>
<dbReference type="GO" id="GO:1901336">
    <property type="term" value="P:lactone biosynthetic process"/>
    <property type="evidence" value="ECO:0007669"/>
    <property type="project" value="UniProtKB-ARBA"/>
</dbReference>
<evidence type="ECO:0000313" key="13">
    <source>
        <dbReference type="EMBL" id="EMR70211.1"/>
    </source>
</evidence>
<keyword evidence="6" id="KW-0511">Multifunctional enzyme</keyword>
<keyword evidence="14" id="KW-1185">Reference proteome</keyword>
<keyword evidence="4" id="KW-0521">NADP</keyword>
<dbReference type="Pfam" id="PF14765">
    <property type="entry name" value="PS-DH"/>
    <property type="match status" value="1"/>
</dbReference>
<dbReference type="Pfam" id="PF21089">
    <property type="entry name" value="PKS_DH_N"/>
    <property type="match status" value="1"/>
</dbReference>
<dbReference type="PROSITE" id="PS52004">
    <property type="entry name" value="KS3_2"/>
    <property type="match status" value="1"/>
</dbReference>
<dbReference type="SMART" id="SM00823">
    <property type="entry name" value="PKS_PP"/>
    <property type="match status" value="1"/>
</dbReference>
<dbReference type="InterPro" id="IPR020843">
    <property type="entry name" value="ER"/>
</dbReference>
<evidence type="ECO:0000259" key="12">
    <source>
        <dbReference type="PROSITE" id="PS52019"/>
    </source>
</evidence>
<evidence type="ECO:0000256" key="5">
    <source>
        <dbReference type="ARBA" id="ARBA00023002"/>
    </source>
</evidence>
<dbReference type="InterPro" id="IPR006162">
    <property type="entry name" value="Ppantetheine_attach_site"/>
</dbReference>
<dbReference type="Gene3D" id="1.10.1200.10">
    <property type="entry name" value="ACP-like"/>
    <property type="match status" value="1"/>
</dbReference>
<dbReference type="Pfam" id="PF08240">
    <property type="entry name" value="ADH_N"/>
    <property type="match status" value="1"/>
</dbReference>
<dbReference type="Gene3D" id="3.40.50.150">
    <property type="entry name" value="Vaccinia Virus protein VP39"/>
    <property type="match status" value="1"/>
</dbReference>
<dbReference type="Pfam" id="PF00109">
    <property type="entry name" value="ketoacyl-synt"/>
    <property type="match status" value="2"/>
</dbReference>
<dbReference type="InterPro" id="IPR013149">
    <property type="entry name" value="ADH-like_C"/>
</dbReference>
<dbReference type="InterPro" id="IPR014030">
    <property type="entry name" value="Ketoacyl_synth_N"/>
</dbReference>
<dbReference type="Pfam" id="PF02801">
    <property type="entry name" value="Ketoacyl-synt_C"/>
    <property type="match status" value="1"/>
</dbReference>
<dbReference type="GO" id="GO:0016491">
    <property type="term" value="F:oxidoreductase activity"/>
    <property type="evidence" value="ECO:0007669"/>
    <property type="project" value="UniProtKB-KW"/>
</dbReference>
<dbReference type="InterPro" id="IPR016039">
    <property type="entry name" value="Thiolase-like"/>
</dbReference>
<dbReference type="Gene3D" id="3.40.366.10">
    <property type="entry name" value="Malonyl-Coenzyme A Acyl Carrier Protein, domain 2"/>
    <property type="match status" value="1"/>
</dbReference>
<dbReference type="InterPro" id="IPR016035">
    <property type="entry name" value="Acyl_Trfase/lysoPLipase"/>
</dbReference>
<dbReference type="Gene3D" id="3.10.129.110">
    <property type="entry name" value="Polyketide synthase dehydratase"/>
    <property type="match status" value="1"/>
</dbReference>
<dbReference type="InterPro" id="IPR050091">
    <property type="entry name" value="PKS_NRPS_Biosynth_Enz"/>
</dbReference>
<dbReference type="PANTHER" id="PTHR43775:SF29">
    <property type="entry name" value="ASPERFURANONE POLYKETIDE SYNTHASE AFOG-RELATED"/>
    <property type="match status" value="1"/>
</dbReference>
<dbReference type="SUPFAM" id="SSF53901">
    <property type="entry name" value="Thiolase-like"/>
    <property type="match status" value="2"/>
</dbReference>
<dbReference type="SUPFAM" id="SSF51735">
    <property type="entry name" value="NAD(P)-binding Rossmann-fold domains"/>
    <property type="match status" value="2"/>
</dbReference>
<keyword evidence="7" id="KW-0012">Acyltransferase</keyword>
<dbReference type="InterPro" id="IPR013217">
    <property type="entry name" value="Methyltransf_12"/>
</dbReference>
<dbReference type="Pfam" id="PF08242">
    <property type="entry name" value="Methyltransf_12"/>
    <property type="match status" value="1"/>
</dbReference>
<keyword evidence="1" id="KW-0596">Phosphopantetheine</keyword>
<dbReference type="SMART" id="SM00826">
    <property type="entry name" value="PKS_DH"/>
    <property type="match status" value="1"/>
</dbReference>
<evidence type="ECO:0000256" key="7">
    <source>
        <dbReference type="ARBA" id="ARBA00023315"/>
    </source>
</evidence>
<dbReference type="Gene3D" id="3.40.47.10">
    <property type="match status" value="2"/>
</dbReference>
<dbReference type="Pfam" id="PF00698">
    <property type="entry name" value="Acyl_transf_1"/>
    <property type="match status" value="1"/>
</dbReference>
<name>M7TJV9_EUTLA</name>
<dbReference type="SUPFAM" id="SSF52151">
    <property type="entry name" value="FabD/lysophospholipase-like"/>
    <property type="match status" value="1"/>
</dbReference>
<proteinExistence type="predicted"/>
<keyword evidence="3" id="KW-0808">Transferase</keyword>
<dbReference type="InterPro" id="IPR013154">
    <property type="entry name" value="ADH-like_N"/>
</dbReference>
<evidence type="ECO:0000256" key="9">
    <source>
        <dbReference type="SAM" id="MobiDB-lite"/>
    </source>
</evidence>
<dbReference type="PROSITE" id="PS52019">
    <property type="entry name" value="PKS_MFAS_DH"/>
    <property type="match status" value="1"/>
</dbReference>
<dbReference type="InterPro" id="IPR009081">
    <property type="entry name" value="PP-bd_ACP"/>
</dbReference>
<evidence type="ECO:0000256" key="8">
    <source>
        <dbReference type="PROSITE-ProRule" id="PRU01363"/>
    </source>
</evidence>
<dbReference type="GO" id="GO:0006633">
    <property type="term" value="P:fatty acid biosynthetic process"/>
    <property type="evidence" value="ECO:0007669"/>
    <property type="project" value="TreeGrafter"/>
</dbReference>
<keyword evidence="5" id="KW-0560">Oxidoreductase</keyword>
<dbReference type="InterPro" id="IPR036736">
    <property type="entry name" value="ACP-like_sf"/>
</dbReference>
<dbReference type="Pfam" id="PF00107">
    <property type="entry name" value="ADH_zinc_N"/>
    <property type="match status" value="1"/>
</dbReference>
<feature type="compositionally biased region" description="Basic and acidic residues" evidence="9">
    <location>
        <begin position="354"/>
        <end position="367"/>
    </location>
</feature>
<evidence type="ECO:0000259" key="11">
    <source>
        <dbReference type="PROSITE" id="PS52004"/>
    </source>
</evidence>
<feature type="region of interest" description="N-terminal hotdog fold" evidence="8">
    <location>
        <begin position="699"/>
        <end position="831"/>
    </location>
</feature>
<dbReference type="PROSITE" id="PS00012">
    <property type="entry name" value="PHOSPHOPANTETHEINE"/>
    <property type="match status" value="1"/>
</dbReference>
<dbReference type="Gene3D" id="3.40.50.720">
    <property type="entry name" value="NAD(P)-binding Rossmann-like Domain"/>
    <property type="match status" value="2"/>
</dbReference>
<dbReference type="SUPFAM" id="SSF55048">
    <property type="entry name" value="Probable ACP-binding domain of malonyl-CoA ACP transacylase"/>
    <property type="match status" value="1"/>
</dbReference>
<dbReference type="GO" id="GO:0044550">
    <property type="term" value="P:secondary metabolite biosynthetic process"/>
    <property type="evidence" value="ECO:0007669"/>
    <property type="project" value="UniProtKB-ARBA"/>
</dbReference>
<feature type="active site" description="Proton acceptor; for dehydratase activity" evidence="8">
    <location>
        <position position="731"/>
    </location>
</feature>
<dbReference type="InterPro" id="IPR014043">
    <property type="entry name" value="Acyl_transferase_dom"/>
</dbReference>
<gene>
    <name evidence="13" type="ORF">UCREL1_2750</name>
</gene>
<sequence length="2228" mass="245484">MLETMYRAMENAGIPAEKATGTDTAVFAASMADDYAKIIYKDPDEAPMNTATGTSPSILANRLSWYFDLKVPTKRTELNGMAMVAGSNILLTPEGSLNLENMSFLSPDSQCYSFDHRANGYARGEGVAVVILKRLSDAIRDGDMIRAVIRASGSNQDGHTPGITQPSLNSQEDLIRKVYRSCNLDFKSTRYIEAHGTGTQLGDSTETKALGRVFRTSRSSKEPLYIGSVKANIGHLEGASGLAGILKSVMILEKGVIPPNALFQKWNPKINAKFNNLLETNGTTNGLNGHKKNGEPVNTEHMNRGTPNGELRHKGQSDIIHYGDNSKKEAKNGSANGFDMGCNGSLENGVSPRAKSEDELSHPERIHSPQMSQPLCTVLQIALVELLREFSIVPDAVVGHSSGEIAAAYTIGALSMESACKIAYHRGRLAQKLISPSPKPGSMISVNIPEAEVDAYLDRVSLSTAISVACINSPFNVTLSGDEAAIDKIQEHLDKDEIFARKLKTGVAYHSPAMQQISEEYLSCLGSLEPRVPNNGNILMASSVTGQKIPAAALSKSQYWVDNLVSPVRFADALQYLALAAPKTDGLKTISNYIEIGPHGSLKRPISDTLSEASRSQNFKYLSVLSKFDSPVKTTLEVVGQLFVHGYPVSVTAANQQHTGVQERPFLVDTPEYPFNHSQLHWHETRLSRDWRLREAVPRTLLGVSVADWNPLEPRWRKMLRVSEMPWLEDHVIGENVLFPATGSISMALEAVRRMAHSPDTIAGYRIKEATFMKPIMVRAESDTEVITHLHPLQQTYEKAALRFEVHLFTVVDGYWSECFKSTIHIEYKESPNEVDCDQEALVAAQILARDYTDAKEKSVTNISKHDFYEWLRQQGLKYGSAFALAEDIWWDGDQLSVAHVNVEPPIEPYEGVVHPAVFDAACQLCYAAPSDGMSKELPTTIPYRIRDAWISATGWQYPDTRQIRVLTTSKLKPIGTGIECSIKALSGDGMPLCHIEKFDMLPIMSHESSESGGNKLLHRIEWKPQLSLLSSDELRLYCNSSYSAVDECSAAIYFRDLDRTLQSAFRHNLGQVLETDWAKVPPHMERYISFMKGLIEKMPDEKDETINEDTLSSKLEEMSASKPSHRIFIEIAQNLVSIVHGDTDISERLLSTSLTRDFYEDLFGRFLDHRLTSYFQLAAHQTPALRILEVGAGSGAMTKLALSILEQVEESTGGVAFCEYVYTDVSDVHLEKARERFAKHQSRMTFKPLDFERDITAQGFQPAGFDMILAGGVFHTTKNLPSVLQGLRCALKPGGHLIFCENVVPDCFAMSFGFGILPDWWRRGEEDPRGPIMTEPEWDAVLRENGFSGNDLVIRDYNDDVAHHSSIIVSTAPSVSQVANEGARTLLVVREDHYQESVALSLVKGAFNLPGYQPFIVPLTQLADTQVGPSDYVVFLADLGKSLLAEISEPTFDLIKTLVQRTKNLFWVTSGETSTSTNPDSSPYPYASIKDGFLRTLRAEFNSKRIVSLTLEDMAQDIADSISQISRVFISAFWSPSPELEYIVRGGQILTGRLIEDIHLNHELSSSIRPETKTSPWLPGPPLKLDIGSRGQLDTLHFREDADYYEDLGPTDVEIEAKAWAVNFRDVFGALGRLEEPGFGSDCAGIVTRVGPQCESVRPGDRVCMCVIDCMRMYPRGDEQAVVKIPPSVSFEEACAVINPTVTAWHSLVELARISQGEKILIHAASGATGQLAIQIAQMVGAEVFATVGYDHKKQLLIDQYGIPADHIFYSRSNNATFAKGIMRMTNGYGVDVVLNSLVGEGLRASWECIAPYGRFIEIGKTDINANSALPMACFANNATFASVDIRHLFLHKKQSAKELLYKTMAMAGHGKIHHPKPLNIYDVGAVEDAFRYIQSGKNSGRVVIRIDPSADVRCDVASWDSLSQALEEWGKTMPPVRGCINAAMVLNDSVFENMSHAQWDRTIRSKVATSWNLHSALAKLDFIVLLSSVSGVVGNPGQANYAAGCTFQDALARFRTHQGRKTTSIDLGVMRSIGVVAETESLQKHFDGGTQGLGQIEEHEFLALLDICCDPAADPTLASQIVMGVGTPADFLARSLEPPEIMERPLFAHFSQVLSSSPSRDNSNNSANNNFAALFRQAETAEERASLVAQSLARKLARALAIDPEDVDAEKPLHAFGVDSLVAVELRNWIAKEFAAEVPVFEIVGGRTVQGVGELVEKSSQIRTTI</sequence>
<dbReference type="InterPro" id="IPR029063">
    <property type="entry name" value="SAM-dependent_MTases_sf"/>
</dbReference>
<dbReference type="CDD" id="cd05195">
    <property type="entry name" value="enoyl_red"/>
    <property type="match status" value="1"/>
</dbReference>
<evidence type="ECO:0000256" key="4">
    <source>
        <dbReference type="ARBA" id="ARBA00022857"/>
    </source>
</evidence>
<dbReference type="OrthoDB" id="329835at2759"/>
<dbReference type="PROSITE" id="PS50075">
    <property type="entry name" value="CARRIER"/>
    <property type="match status" value="1"/>
</dbReference>
<dbReference type="EMBL" id="KB705907">
    <property type="protein sequence ID" value="EMR70211.1"/>
    <property type="molecule type" value="Genomic_DNA"/>
</dbReference>
<dbReference type="SMART" id="SM00827">
    <property type="entry name" value="PKS_AT"/>
    <property type="match status" value="1"/>
</dbReference>
<dbReference type="SMART" id="SM00822">
    <property type="entry name" value="PKS_KR"/>
    <property type="match status" value="1"/>
</dbReference>
<keyword evidence="2" id="KW-0597">Phosphoprotein</keyword>
<dbReference type="InterPro" id="IPR013968">
    <property type="entry name" value="PKS_KR"/>
</dbReference>
<dbReference type="HOGENOM" id="CLU_000022_31_0_1"/>
<dbReference type="InterPro" id="IPR016036">
    <property type="entry name" value="Malonyl_transacylase_ACP-bd"/>
</dbReference>
<dbReference type="InterPro" id="IPR020807">
    <property type="entry name" value="PKS_DH"/>
</dbReference>
<evidence type="ECO:0000313" key="14">
    <source>
        <dbReference type="Proteomes" id="UP000012174"/>
    </source>
</evidence>
<dbReference type="OMA" id="EPRWRKM"/>
<dbReference type="SMART" id="SM00829">
    <property type="entry name" value="PKS_ER"/>
    <property type="match status" value="1"/>
</dbReference>
<dbReference type="SMART" id="SM00825">
    <property type="entry name" value="PKS_KS"/>
    <property type="match status" value="1"/>
</dbReference>
<dbReference type="CDD" id="cd02440">
    <property type="entry name" value="AdoMet_MTases"/>
    <property type="match status" value="1"/>
</dbReference>
<dbReference type="eggNOG" id="KOG1202">
    <property type="taxonomic scope" value="Eukaryota"/>
</dbReference>
<dbReference type="InterPro" id="IPR001227">
    <property type="entry name" value="Ac_transferase_dom_sf"/>
</dbReference>
<dbReference type="GO" id="GO:0031177">
    <property type="term" value="F:phosphopantetheine binding"/>
    <property type="evidence" value="ECO:0007669"/>
    <property type="project" value="InterPro"/>
</dbReference>
<dbReference type="InterPro" id="IPR020806">
    <property type="entry name" value="PKS_PP-bd"/>
</dbReference>
<dbReference type="InterPro" id="IPR057326">
    <property type="entry name" value="KR_dom"/>
</dbReference>
<dbReference type="InterPro" id="IPR011032">
    <property type="entry name" value="GroES-like_sf"/>
</dbReference>
<organism evidence="13 14">
    <name type="scientific">Eutypa lata (strain UCR-EL1)</name>
    <name type="common">Grapevine dieback disease fungus</name>
    <name type="synonym">Eutypa armeniacae</name>
    <dbReference type="NCBI Taxonomy" id="1287681"/>
    <lineage>
        <taxon>Eukaryota</taxon>
        <taxon>Fungi</taxon>
        <taxon>Dikarya</taxon>
        <taxon>Ascomycota</taxon>
        <taxon>Pezizomycotina</taxon>
        <taxon>Sordariomycetes</taxon>
        <taxon>Xylariomycetidae</taxon>
        <taxon>Xylariales</taxon>
        <taxon>Diatrypaceae</taxon>
        <taxon>Eutypa</taxon>
    </lineage>
</organism>
<dbReference type="PANTHER" id="PTHR43775">
    <property type="entry name" value="FATTY ACID SYNTHASE"/>
    <property type="match status" value="1"/>
</dbReference>
<dbReference type="InterPro" id="IPR042104">
    <property type="entry name" value="PKS_dehydratase_sf"/>
</dbReference>
<dbReference type="Proteomes" id="UP000012174">
    <property type="component" value="Unassembled WGS sequence"/>
</dbReference>
<dbReference type="GO" id="GO:0004312">
    <property type="term" value="F:fatty acid synthase activity"/>
    <property type="evidence" value="ECO:0007669"/>
    <property type="project" value="TreeGrafter"/>
</dbReference>
<dbReference type="Pfam" id="PF23297">
    <property type="entry name" value="ACP_SdgA_C"/>
    <property type="match status" value="1"/>
</dbReference>
<feature type="region of interest" description="C-terminal hotdog fold" evidence="8">
    <location>
        <begin position="860"/>
        <end position="1010"/>
    </location>
</feature>
<dbReference type="FunFam" id="3.40.50.720:FF:000209">
    <property type="entry name" value="Polyketide synthase Pks12"/>
    <property type="match status" value="1"/>
</dbReference>
<dbReference type="SUPFAM" id="SSF50129">
    <property type="entry name" value="GroES-like"/>
    <property type="match status" value="1"/>
</dbReference>
<feature type="domain" description="PKS/mFAS DH" evidence="12">
    <location>
        <begin position="699"/>
        <end position="1010"/>
    </location>
</feature>
<feature type="domain" description="Ketosynthase family 3 (KS3)" evidence="11">
    <location>
        <begin position="1"/>
        <end position="295"/>
    </location>
</feature>
<dbReference type="InterPro" id="IPR049551">
    <property type="entry name" value="PKS_DH_C"/>
</dbReference>
<dbReference type="Gene3D" id="3.90.180.10">
    <property type="entry name" value="Medium-chain alcohol dehydrogenases, catalytic domain"/>
    <property type="match status" value="1"/>
</dbReference>
<reference evidence="14" key="1">
    <citation type="journal article" date="2013" name="Genome Announc.">
        <title>Draft genome sequence of the grapevine dieback fungus Eutypa lata UCR-EL1.</title>
        <authorList>
            <person name="Blanco-Ulate B."/>
            <person name="Rolshausen P.E."/>
            <person name="Cantu D."/>
        </authorList>
    </citation>
    <scope>NUCLEOTIDE SEQUENCE [LARGE SCALE GENOMIC DNA]</scope>
    <source>
        <strain evidence="14">UCR-EL1</strain>
    </source>
</reference>
<dbReference type="CDD" id="cd00833">
    <property type="entry name" value="PKS"/>
    <property type="match status" value="1"/>
</dbReference>
<dbReference type="Pfam" id="PF08659">
    <property type="entry name" value="KR"/>
    <property type="match status" value="1"/>
</dbReference>
<dbReference type="InterPro" id="IPR049900">
    <property type="entry name" value="PKS_mFAS_DH"/>
</dbReference>
<evidence type="ECO:0000256" key="1">
    <source>
        <dbReference type="ARBA" id="ARBA00022450"/>
    </source>
</evidence>
<dbReference type="SUPFAM" id="SSF53335">
    <property type="entry name" value="S-adenosyl-L-methionine-dependent methyltransferases"/>
    <property type="match status" value="1"/>
</dbReference>
<dbReference type="Gene3D" id="3.30.70.3290">
    <property type="match status" value="1"/>
</dbReference>
<dbReference type="InterPro" id="IPR014031">
    <property type="entry name" value="Ketoacyl_synth_C"/>
</dbReference>
<dbReference type="KEGG" id="ela:UCREL1_2750"/>
<dbReference type="SMART" id="SM01294">
    <property type="entry name" value="PKS_PP_betabranch"/>
    <property type="match status" value="1"/>
</dbReference>
<evidence type="ECO:0000256" key="2">
    <source>
        <dbReference type="ARBA" id="ARBA00022553"/>
    </source>
</evidence>
<evidence type="ECO:0000256" key="6">
    <source>
        <dbReference type="ARBA" id="ARBA00023268"/>
    </source>
</evidence>
<evidence type="ECO:0000256" key="3">
    <source>
        <dbReference type="ARBA" id="ARBA00022679"/>
    </source>
</evidence>
<evidence type="ECO:0000259" key="10">
    <source>
        <dbReference type="PROSITE" id="PS50075"/>
    </source>
</evidence>
<accession>M7TJV9</accession>
<feature type="region of interest" description="Disordered" evidence="9">
    <location>
        <begin position="281"/>
        <end position="368"/>
    </location>
</feature>
<feature type="domain" description="Carrier" evidence="10">
    <location>
        <begin position="2145"/>
        <end position="2222"/>
    </location>
</feature>
<dbReference type="InterPro" id="IPR020841">
    <property type="entry name" value="PKS_Beta-ketoAc_synthase_dom"/>
</dbReference>